<evidence type="ECO:0000256" key="5">
    <source>
        <dbReference type="PIRSR" id="PIRSR031924-51"/>
    </source>
</evidence>
<dbReference type="CDD" id="cd16016">
    <property type="entry name" value="AP-SPAP"/>
    <property type="match status" value="1"/>
</dbReference>
<comment type="caution">
    <text evidence="7">The sequence shown here is derived from an EMBL/GenBank/DDBJ whole genome shotgun (WGS) entry which is preliminary data.</text>
</comment>
<evidence type="ECO:0000256" key="2">
    <source>
        <dbReference type="ARBA" id="ARBA00022723"/>
    </source>
</evidence>
<evidence type="ECO:0000256" key="6">
    <source>
        <dbReference type="SAM" id="SignalP"/>
    </source>
</evidence>
<keyword evidence="1 4" id="KW-0597">Phosphoprotein</keyword>
<dbReference type="GO" id="GO:0004035">
    <property type="term" value="F:alkaline phosphatase activity"/>
    <property type="evidence" value="ECO:0007669"/>
    <property type="project" value="InterPro"/>
</dbReference>
<dbReference type="SUPFAM" id="SSF53649">
    <property type="entry name" value="Alkaline phosphatase-like"/>
    <property type="match status" value="1"/>
</dbReference>
<reference evidence="7 8" key="1">
    <citation type="submission" date="2017-03" db="EMBL/GenBank/DDBJ databases">
        <title>Lifting the veil on microbial sulfur biogeochemistry in mining wastewaters.</title>
        <authorList>
            <person name="Kantor R.S."/>
            <person name="Colenbrander Nelson T."/>
            <person name="Marshall S."/>
            <person name="Bennett D."/>
            <person name="Apte S."/>
            <person name="Camacho D."/>
            <person name="Thomas B.C."/>
            <person name="Warren L.A."/>
            <person name="Banfield J.F."/>
        </authorList>
    </citation>
    <scope>NUCLEOTIDE SEQUENCE [LARGE SCALE GENOMIC DNA]</scope>
    <source>
        <strain evidence="7">32-68-21</strain>
    </source>
</reference>
<keyword evidence="2" id="KW-0479">Metal-binding</keyword>
<evidence type="ECO:0000256" key="3">
    <source>
        <dbReference type="ARBA" id="ARBA00022729"/>
    </source>
</evidence>
<feature type="binding site" evidence="5">
    <location>
        <position position="108"/>
    </location>
    <ligand>
        <name>substrate</name>
    </ligand>
</feature>
<dbReference type="PANTHER" id="PTHR10151">
    <property type="entry name" value="ECTONUCLEOTIDE PYROPHOSPHATASE/PHOSPHODIESTERASE"/>
    <property type="match status" value="1"/>
</dbReference>
<organism evidence="7 8">
    <name type="scientific">Brevundimonas subvibrioides</name>
    <dbReference type="NCBI Taxonomy" id="74313"/>
    <lineage>
        <taxon>Bacteria</taxon>
        <taxon>Pseudomonadati</taxon>
        <taxon>Pseudomonadota</taxon>
        <taxon>Alphaproteobacteria</taxon>
        <taxon>Caulobacterales</taxon>
        <taxon>Caulobacteraceae</taxon>
        <taxon>Brevundimonas</taxon>
    </lineage>
</organism>
<keyword evidence="3 6" id="KW-0732">Signal</keyword>
<dbReference type="Gene3D" id="3.40.720.10">
    <property type="entry name" value="Alkaline Phosphatase, subunit A"/>
    <property type="match status" value="1"/>
</dbReference>
<dbReference type="GO" id="GO:0046872">
    <property type="term" value="F:metal ion binding"/>
    <property type="evidence" value="ECO:0007669"/>
    <property type="project" value="UniProtKB-KW"/>
</dbReference>
<dbReference type="Gene3D" id="3.30.1360.150">
    <property type="match status" value="1"/>
</dbReference>
<sequence length="588" mass="62052">MSRLSAPLLLTLATCLIAPAAMAQTPSSAAPGPQPERPSLVVTIVVDQLSSNLFNQYRDRFTGGLHALASTGLVYANGFQQHAMTETCPGHATILTGVNPASAGIPANDWIDRATGAEVYCLAAPQNTLAHGRITDNGPVGPDQLLATTLGDWLKAGSPTSRIFAVSGKDRGAINLAGHHGDGAFWMTDGFGFTTYVEPGQTAEAKLAPVAALNARINARLAASPPTWTYTRAECRALEGDWTIGTQTFHATLPPATGFKLDTSPVLDELTLEAATELLDTQSLGRRGVTDVLGVSLSATDRVGHAFGTQGPEMCEQMYRLDAALGVFMDRLSQLPGGVVVVLTADHGGSDFPERMHERGYDDAVRGDPALLGRINTALRDRFNLTVDPLSYGGSGLMVVGAGNVELADRRRDQIAAAAVALLRAAPNVAGAWTIEDVLASPLPPRNLSPQELTLLQRHRLGAVEGRSPDIVVAQWPNTTTVPGRVGGTLSTHGTPWDYDRGVPIVFWSPNIQGQERFFPIRTIDIAPTLANIVGVEAPTTVEGRCMDLGLFGAGDCPVVAPAASAVERRPAALQRTVSGIARRLGAR</sequence>
<dbReference type="Proteomes" id="UP000216147">
    <property type="component" value="Unassembled WGS sequence"/>
</dbReference>
<dbReference type="InterPro" id="IPR017850">
    <property type="entry name" value="Alkaline_phosphatase_core_sf"/>
</dbReference>
<dbReference type="Pfam" id="PF01663">
    <property type="entry name" value="Phosphodiest"/>
    <property type="match status" value="1"/>
</dbReference>
<accession>A0A258HQM9</accession>
<evidence type="ECO:0000256" key="1">
    <source>
        <dbReference type="ARBA" id="ARBA00022553"/>
    </source>
</evidence>
<dbReference type="InterPro" id="IPR002591">
    <property type="entry name" value="Phosphodiest/P_Trfase"/>
</dbReference>
<feature type="chain" id="PRO_5013328171" evidence="6">
    <location>
        <begin position="24"/>
        <end position="588"/>
    </location>
</feature>
<gene>
    <name evidence="7" type="ORF">B7Y86_00445</name>
</gene>
<evidence type="ECO:0000256" key="4">
    <source>
        <dbReference type="PIRSR" id="PIRSR031924-50"/>
    </source>
</evidence>
<evidence type="ECO:0000313" key="7">
    <source>
        <dbReference type="EMBL" id="OYX59176.1"/>
    </source>
</evidence>
<feature type="binding site" evidence="5">
    <location>
        <begin position="169"/>
        <end position="171"/>
    </location>
    <ligand>
        <name>substrate</name>
    </ligand>
</feature>
<proteinExistence type="predicted"/>
<feature type="active site" description="Phosphothreonine intermediate" evidence="4">
    <location>
        <position position="87"/>
    </location>
</feature>
<protein>
    <submittedName>
        <fullName evidence="7">Phosphodiesterase</fullName>
    </submittedName>
</protein>
<dbReference type="EMBL" id="NCEQ01000001">
    <property type="protein sequence ID" value="OYX59176.1"/>
    <property type="molecule type" value="Genomic_DNA"/>
</dbReference>
<dbReference type="InterPro" id="IPR026263">
    <property type="entry name" value="Alkaline_phosphatase_prok"/>
</dbReference>
<name>A0A258HQM9_9CAUL</name>
<feature type="signal peptide" evidence="6">
    <location>
        <begin position="1"/>
        <end position="23"/>
    </location>
</feature>
<dbReference type="PIRSF" id="PIRSF031924">
    <property type="entry name" value="Pi-irrepressible_AP"/>
    <property type="match status" value="1"/>
</dbReference>
<dbReference type="PANTHER" id="PTHR10151:SF120">
    <property type="entry name" value="BIS(5'-ADENOSYL)-TRIPHOSPHATASE"/>
    <property type="match status" value="1"/>
</dbReference>
<dbReference type="AlphaFoldDB" id="A0A258HQM9"/>
<evidence type="ECO:0000313" key="8">
    <source>
        <dbReference type="Proteomes" id="UP000216147"/>
    </source>
</evidence>